<organism evidence="3 4">
    <name type="scientific">Conexibacter stalactiti</name>
    <dbReference type="NCBI Taxonomy" id="1940611"/>
    <lineage>
        <taxon>Bacteria</taxon>
        <taxon>Bacillati</taxon>
        <taxon>Actinomycetota</taxon>
        <taxon>Thermoleophilia</taxon>
        <taxon>Solirubrobacterales</taxon>
        <taxon>Conexibacteraceae</taxon>
        <taxon>Conexibacter</taxon>
    </lineage>
</organism>
<dbReference type="EMBL" id="JAWSTH010000087">
    <property type="protein sequence ID" value="MDW5597422.1"/>
    <property type="molecule type" value="Genomic_DNA"/>
</dbReference>
<gene>
    <name evidence="3" type="ORF">R7226_23945</name>
</gene>
<proteinExistence type="inferred from homology"/>
<keyword evidence="4" id="KW-1185">Reference proteome</keyword>
<dbReference type="InterPro" id="IPR029069">
    <property type="entry name" value="HotDog_dom_sf"/>
</dbReference>
<dbReference type="Gene3D" id="3.10.129.10">
    <property type="entry name" value="Hotdog Thioesterase"/>
    <property type="match status" value="1"/>
</dbReference>
<dbReference type="InterPro" id="IPR052342">
    <property type="entry name" value="MCH/BMMD"/>
</dbReference>
<name>A0ABU4HVS1_9ACTN</name>
<evidence type="ECO:0000313" key="3">
    <source>
        <dbReference type="EMBL" id="MDW5597422.1"/>
    </source>
</evidence>
<protein>
    <submittedName>
        <fullName evidence="3">MaoC/PaaZ C-terminal domain-containing protein</fullName>
    </submittedName>
</protein>
<sequence>MSRGTLFFEDFAVGQRFTSGGRTVTDADIRLYLGATGTAHPNHTDEEYCRRHPILEGVCAPGVLVLGLVDAFIAETVTQQMTSSMNYGHDKVRYVRPVYTRDTVHAEIEIVECAPRDEEWGLVKLEARAVNQRGEAVLFDAHVIVVQRRLAALDSIEQVG</sequence>
<dbReference type="PANTHER" id="PTHR43664:SF1">
    <property type="entry name" value="BETA-METHYLMALYL-COA DEHYDRATASE"/>
    <property type="match status" value="1"/>
</dbReference>
<evidence type="ECO:0000256" key="1">
    <source>
        <dbReference type="ARBA" id="ARBA00005254"/>
    </source>
</evidence>
<comment type="caution">
    <text evidence="3">The sequence shown here is derived from an EMBL/GenBank/DDBJ whole genome shotgun (WGS) entry which is preliminary data.</text>
</comment>
<dbReference type="Pfam" id="PF01575">
    <property type="entry name" value="MaoC_dehydratas"/>
    <property type="match status" value="1"/>
</dbReference>
<evidence type="ECO:0000259" key="2">
    <source>
        <dbReference type="Pfam" id="PF01575"/>
    </source>
</evidence>
<comment type="similarity">
    <text evidence="1">Belongs to the enoyl-CoA hydratase/isomerase family.</text>
</comment>
<reference evidence="4" key="1">
    <citation type="submission" date="2023-07" db="EMBL/GenBank/DDBJ databases">
        <title>Conexibacter stalactiti sp. nov., isolated from stalactites in a lava cave and emended description of the genus Conexibacter.</title>
        <authorList>
            <person name="Lee S.D."/>
        </authorList>
    </citation>
    <scope>NUCLEOTIDE SEQUENCE [LARGE SCALE GENOMIC DNA]</scope>
    <source>
        <strain evidence="4">KCTC 39840</strain>
    </source>
</reference>
<evidence type="ECO:0000313" key="4">
    <source>
        <dbReference type="Proteomes" id="UP001284601"/>
    </source>
</evidence>
<accession>A0ABU4HVS1</accession>
<dbReference type="SUPFAM" id="SSF54637">
    <property type="entry name" value="Thioesterase/thiol ester dehydrase-isomerase"/>
    <property type="match status" value="1"/>
</dbReference>
<dbReference type="PANTHER" id="PTHR43664">
    <property type="entry name" value="MONOAMINE OXIDASE-RELATED"/>
    <property type="match status" value="1"/>
</dbReference>
<dbReference type="RefSeq" id="WP_318599886.1">
    <property type="nucleotide sequence ID" value="NZ_JAWSTH010000087.1"/>
</dbReference>
<dbReference type="InterPro" id="IPR002539">
    <property type="entry name" value="MaoC-like_dom"/>
</dbReference>
<dbReference type="Proteomes" id="UP001284601">
    <property type="component" value="Unassembled WGS sequence"/>
</dbReference>
<feature type="domain" description="MaoC-like" evidence="2">
    <location>
        <begin position="18"/>
        <end position="119"/>
    </location>
</feature>